<gene>
    <name evidence="3" type="ORF">PENSOL_c016G05107</name>
</gene>
<accession>A0A1V6R4J2</accession>
<evidence type="ECO:0000313" key="3">
    <source>
        <dbReference type="EMBL" id="OQD96404.1"/>
    </source>
</evidence>
<evidence type="ECO:0000313" key="4">
    <source>
        <dbReference type="Proteomes" id="UP000191612"/>
    </source>
</evidence>
<evidence type="ECO:0000256" key="2">
    <source>
        <dbReference type="SAM" id="MobiDB-lite"/>
    </source>
</evidence>
<name>A0A1V6R4J2_9EURO</name>
<dbReference type="STRING" id="60172.A0A1V6R4J2"/>
<organism evidence="3 4">
    <name type="scientific">Penicillium solitum</name>
    <dbReference type="NCBI Taxonomy" id="60172"/>
    <lineage>
        <taxon>Eukaryota</taxon>
        <taxon>Fungi</taxon>
        <taxon>Dikarya</taxon>
        <taxon>Ascomycota</taxon>
        <taxon>Pezizomycotina</taxon>
        <taxon>Eurotiomycetes</taxon>
        <taxon>Eurotiomycetidae</taxon>
        <taxon>Eurotiales</taxon>
        <taxon>Aspergillaceae</taxon>
        <taxon>Penicillium</taxon>
    </lineage>
</organism>
<sequence length="312" mass="35284">SEDPNASELLKELVKLRKEIRRRDELHKEELQKVKEEFTAALAEVRHELQSLTDRPLTPQPLSEPCAQNGYDEIIREIQSLRVAISPVDPTTGSPSYADVARTPPTSYPSNIRTLLSSNTTPTTFTDTLYCTIDTSKMANNENEKMSVGPIRAAVETEIRRMDEYTHWRCRAVTVDPKNNHRIRIVCRDKAEYQLVKKVVETKIGIGAQVLRDELYPIKVDSVNKAVVLDEKDEIRARATAALSEENEVTVAKIAWLSRKESVKAYGSIVIYLTRGTDARRLIADGFFYAGGESGVTSTFEYRLRPTQCYNC</sequence>
<proteinExistence type="predicted"/>
<dbReference type="AlphaFoldDB" id="A0A1V6R4J2"/>
<feature type="compositionally biased region" description="Polar residues" evidence="2">
    <location>
        <begin position="104"/>
        <end position="113"/>
    </location>
</feature>
<keyword evidence="1" id="KW-0175">Coiled coil</keyword>
<keyword evidence="4" id="KW-1185">Reference proteome</keyword>
<protein>
    <submittedName>
        <fullName evidence="3">Uncharacterized protein</fullName>
    </submittedName>
</protein>
<dbReference type="Proteomes" id="UP000191612">
    <property type="component" value="Unassembled WGS sequence"/>
</dbReference>
<feature type="non-terminal residue" evidence="3">
    <location>
        <position position="1"/>
    </location>
</feature>
<reference evidence="4" key="1">
    <citation type="journal article" date="2017" name="Nat. Microbiol.">
        <title>Global analysis of biosynthetic gene clusters reveals vast potential of secondary metabolite production in Penicillium species.</title>
        <authorList>
            <person name="Nielsen J.C."/>
            <person name="Grijseels S."/>
            <person name="Prigent S."/>
            <person name="Ji B."/>
            <person name="Dainat J."/>
            <person name="Nielsen K.F."/>
            <person name="Frisvad J.C."/>
            <person name="Workman M."/>
            <person name="Nielsen J."/>
        </authorList>
    </citation>
    <scope>NUCLEOTIDE SEQUENCE [LARGE SCALE GENOMIC DNA]</scope>
    <source>
        <strain evidence="4">IBT 29525</strain>
    </source>
</reference>
<feature type="coiled-coil region" evidence="1">
    <location>
        <begin position="6"/>
        <end position="55"/>
    </location>
</feature>
<evidence type="ECO:0000256" key="1">
    <source>
        <dbReference type="SAM" id="Coils"/>
    </source>
</evidence>
<feature type="non-terminal residue" evidence="3">
    <location>
        <position position="312"/>
    </location>
</feature>
<comment type="caution">
    <text evidence="3">The sequence shown here is derived from an EMBL/GenBank/DDBJ whole genome shotgun (WGS) entry which is preliminary data.</text>
</comment>
<dbReference type="EMBL" id="MDYO01000016">
    <property type="protein sequence ID" value="OQD96404.1"/>
    <property type="molecule type" value="Genomic_DNA"/>
</dbReference>
<feature type="region of interest" description="Disordered" evidence="2">
    <location>
        <begin position="91"/>
        <end position="113"/>
    </location>
</feature>